<dbReference type="Pfam" id="PF01494">
    <property type="entry name" value="FAD_binding_3"/>
    <property type="match status" value="1"/>
</dbReference>
<dbReference type="Proteomes" id="UP000253083">
    <property type="component" value="Unassembled WGS sequence"/>
</dbReference>
<dbReference type="InterPro" id="IPR001155">
    <property type="entry name" value="OxRdtase_FMN_N"/>
</dbReference>
<dbReference type="RefSeq" id="WP_113953115.1">
    <property type="nucleotide sequence ID" value="NZ_QNRT01000001.1"/>
</dbReference>
<dbReference type="PANTHER" id="PTHR43303">
    <property type="entry name" value="NADPH DEHYDROGENASE C23G7.10C-RELATED"/>
    <property type="match status" value="1"/>
</dbReference>
<dbReference type="GO" id="GO:0004497">
    <property type="term" value="F:monooxygenase activity"/>
    <property type="evidence" value="ECO:0007669"/>
    <property type="project" value="UniProtKB-KW"/>
</dbReference>
<dbReference type="GO" id="GO:0071949">
    <property type="term" value="F:FAD binding"/>
    <property type="evidence" value="ECO:0007669"/>
    <property type="project" value="InterPro"/>
</dbReference>
<dbReference type="GO" id="GO:0010181">
    <property type="term" value="F:FMN binding"/>
    <property type="evidence" value="ECO:0007669"/>
    <property type="project" value="InterPro"/>
</dbReference>
<organism evidence="3 4">
    <name type="scientific">Arenicella xantha</name>
    <dbReference type="NCBI Taxonomy" id="644221"/>
    <lineage>
        <taxon>Bacteria</taxon>
        <taxon>Pseudomonadati</taxon>
        <taxon>Pseudomonadota</taxon>
        <taxon>Gammaproteobacteria</taxon>
        <taxon>Arenicellales</taxon>
        <taxon>Arenicellaceae</taxon>
        <taxon>Arenicella</taxon>
    </lineage>
</organism>
<feature type="domain" description="NADH:flavin oxidoreductase/NADH oxidase N-terminal" evidence="1">
    <location>
        <begin position="403"/>
        <end position="729"/>
    </location>
</feature>
<dbReference type="InterPro" id="IPR002938">
    <property type="entry name" value="FAD-bd"/>
</dbReference>
<accession>A0A395JPI4</accession>
<sequence>MRINILGGGPGGLYFALLMKKHDPSHDIHLYERGPRDATWGFGVVFSDDTMGGFLEYDAKSFQAIVDSFAYWDQIRTVIETPDGDKNIVSGGHGFAGMSRLKLLNIFHERCDELGVNLHFETDITEVDELLDADLVVAADGITSLLREKFKEQLGTTIDMRPNRFCWLGTSKPLDAFTFIFRQTEHGWFWVHAYQFEQGKATWLVETTDQTWKSAGLDQMSEEDSKAYMEKIFEPDLDGHSLLTNRSVWRTFPVVKNAKWHHDNVIIIGDCAHTAHFSIGSGTKMAMEDSIALFEAFKQHQTVEATLPAYDAARREVTEILQHTADVSLQWFEHADRYLNQFDPEQTEFSMITRSKKITYDNLALRDQKYIDGITDWFAKHNAKVTGLAIAKTDDRPAPPALQPYKIGEMVVPNRVTLSPMCQYCAHDGDISDWHLVHYGGRAIGGVGLILTEMICISELARITPGCAGLYTAKQAQDWQRIVDFTHQYGEGKICAQLGHAGRKGATRLPKHGMDQPLEEGGWDIISASPIAYLENSVVPREASRADMDQVLEDYRVSVGHADAAGFDMIEVHMAHGYLLSSFISPVTNIRSDEYGGDIHARMKFPLECLRVAREVWPAHKPISVRISASDWIENGLSEDDMLEVARLVKANGADVINVSTGQVTKAEKPVYGRMFQVPFADQVRNEVGIPTIVAGNISSIDQANTLVAAGRTDFVAFARPLLTNPNMVLQEAARYGHSEQHWPEQYTSGKFQAGLLAKRESDEMRELRINAKPPSPNDALALALGRKELS</sequence>
<dbReference type="Gene3D" id="3.50.50.60">
    <property type="entry name" value="FAD/NAD(P)-binding domain"/>
    <property type="match status" value="1"/>
</dbReference>
<dbReference type="OrthoDB" id="8523426at2"/>
<evidence type="ECO:0000313" key="4">
    <source>
        <dbReference type="Proteomes" id="UP000253083"/>
    </source>
</evidence>
<keyword evidence="3" id="KW-0560">Oxidoreductase</keyword>
<dbReference type="InterPro" id="IPR044152">
    <property type="entry name" value="YqjM-like"/>
</dbReference>
<proteinExistence type="predicted"/>
<evidence type="ECO:0000259" key="1">
    <source>
        <dbReference type="Pfam" id="PF00724"/>
    </source>
</evidence>
<evidence type="ECO:0000313" key="3">
    <source>
        <dbReference type="EMBL" id="RBP53560.1"/>
    </source>
</evidence>
<keyword evidence="3" id="KW-0503">Monooxygenase</keyword>
<feature type="domain" description="FAD-binding" evidence="2">
    <location>
        <begin position="115"/>
        <end position="319"/>
    </location>
</feature>
<dbReference type="InterPro" id="IPR036188">
    <property type="entry name" value="FAD/NAD-bd_sf"/>
</dbReference>
<dbReference type="InParanoid" id="A0A395JPI4"/>
<dbReference type="PRINTS" id="PR00420">
    <property type="entry name" value="RNGMNOXGNASE"/>
</dbReference>
<evidence type="ECO:0000259" key="2">
    <source>
        <dbReference type="Pfam" id="PF01494"/>
    </source>
</evidence>
<dbReference type="InterPro" id="IPR013785">
    <property type="entry name" value="Aldolase_TIM"/>
</dbReference>
<name>A0A395JPI4_9GAMM</name>
<dbReference type="Gene3D" id="3.20.20.70">
    <property type="entry name" value="Aldolase class I"/>
    <property type="match status" value="1"/>
</dbReference>
<dbReference type="SUPFAM" id="SSF51395">
    <property type="entry name" value="FMN-linked oxidoreductases"/>
    <property type="match status" value="1"/>
</dbReference>
<dbReference type="Pfam" id="PF00724">
    <property type="entry name" value="Oxidored_FMN"/>
    <property type="match status" value="1"/>
</dbReference>
<dbReference type="EMBL" id="QNRT01000001">
    <property type="protein sequence ID" value="RBP53560.1"/>
    <property type="molecule type" value="Genomic_DNA"/>
</dbReference>
<dbReference type="Gene3D" id="3.30.9.20">
    <property type="match status" value="1"/>
</dbReference>
<protein>
    <submittedName>
        <fullName evidence="3">Anthraniloyl-CoA monooxygenase</fullName>
    </submittedName>
</protein>
<comment type="caution">
    <text evidence="3">The sequence shown here is derived from an EMBL/GenBank/DDBJ whole genome shotgun (WGS) entry which is preliminary data.</text>
</comment>
<dbReference type="AlphaFoldDB" id="A0A395JPI4"/>
<keyword evidence="4" id="KW-1185">Reference proteome</keyword>
<dbReference type="GO" id="GO:0050661">
    <property type="term" value="F:NADP binding"/>
    <property type="evidence" value="ECO:0007669"/>
    <property type="project" value="InterPro"/>
</dbReference>
<dbReference type="CDD" id="cd02932">
    <property type="entry name" value="OYE_YqiM_FMN"/>
    <property type="match status" value="1"/>
</dbReference>
<dbReference type="PANTHER" id="PTHR43303:SF3">
    <property type="entry name" value="BLR3436 PROTEIN"/>
    <property type="match status" value="1"/>
</dbReference>
<dbReference type="GO" id="GO:0003959">
    <property type="term" value="F:NADPH dehydrogenase activity"/>
    <property type="evidence" value="ECO:0007669"/>
    <property type="project" value="InterPro"/>
</dbReference>
<reference evidence="3 4" key="1">
    <citation type="submission" date="2018-06" db="EMBL/GenBank/DDBJ databases">
        <title>Genomic Encyclopedia of Type Strains, Phase IV (KMG-IV): sequencing the most valuable type-strain genomes for metagenomic binning, comparative biology and taxonomic classification.</title>
        <authorList>
            <person name="Goeker M."/>
        </authorList>
    </citation>
    <scope>NUCLEOTIDE SEQUENCE [LARGE SCALE GENOMIC DNA]</scope>
    <source>
        <strain evidence="3 4">DSM 24032</strain>
    </source>
</reference>
<dbReference type="SUPFAM" id="SSF51905">
    <property type="entry name" value="FAD/NAD(P)-binding domain"/>
    <property type="match status" value="1"/>
</dbReference>
<gene>
    <name evidence="3" type="ORF">DFR28_101947</name>
</gene>